<dbReference type="PANTHER" id="PTHR35446">
    <property type="entry name" value="SI:CH211-175M2.5"/>
    <property type="match status" value="1"/>
</dbReference>
<name>A0A147F1Z6_MICTE</name>
<dbReference type="OrthoDB" id="3667834at2"/>
<evidence type="ECO:0000313" key="2">
    <source>
        <dbReference type="EMBL" id="KTR96637.1"/>
    </source>
</evidence>
<protein>
    <recommendedName>
        <fullName evidence="1">Carboxymuconolactone decarboxylase-like domain-containing protein</fullName>
    </recommendedName>
</protein>
<comment type="caution">
    <text evidence="2">The sequence shown here is derived from an EMBL/GenBank/DDBJ whole genome shotgun (WGS) entry which is preliminary data.</text>
</comment>
<dbReference type="InterPro" id="IPR029032">
    <property type="entry name" value="AhpD-like"/>
</dbReference>
<gene>
    <name evidence="2" type="ORF">NS220_01090</name>
</gene>
<dbReference type="GO" id="GO:0051920">
    <property type="term" value="F:peroxiredoxin activity"/>
    <property type="evidence" value="ECO:0007669"/>
    <property type="project" value="InterPro"/>
</dbReference>
<organism evidence="2 3">
    <name type="scientific">Microbacterium testaceum</name>
    <name type="common">Aureobacterium testaceum</name>
    <name type="synonym">Brevibacterium testaceum</name>
    <dbReference type="NCBI Taxonomy" id="2033"/>
    <lineage>
        <taxon>Bacteria</taxon>
        <taxon>Bacillati</taxon>
        <taxon>Actinomycetota</taxon>
        <taxon>Actinomycetes</taxon>
        <taxon>Micrococcales</taxon>
        <taxon>Microbacteriaceae</taxon>
        <taxon>Microbacterium</taxon>
    </lineage>
</organism>
<dbReference type="PANTHER" id="PTHR35446:SF2">
    <property type="entry name" value="CARBOXYMUCONOLACTONE DECARBOXYLASE-LIKE DOMAIN-CONTAINING PROTEIN"/>
    <property type="match status" value="1"/>
</dbReference>
<dbReference type="InterPro" id="IPR023923">
    <property type="entry name" value="AhpD_Avi7169"/>
</dbReference>
<dbReference type="AlphaFoldDB" id="A0A147F1Z6"/>
<dbReference type="RefSeq" id="WP_058622269.1">
    <property type="nucleotide sequence ID" value="NZ_LDRT01000006.1"/>
</dbReference>
<dbReference type="InterPro" id="IPR004675">
    <property type="entry name" value="AhpD_core"/>
</dbReference>
<reference evidence="2 3" key="1">
    <citation type="journal article" date="2016" name="Front. Microbiol.">
        <title>Genomic Resource of Rice Seed Associated Bacteria.</title>
        <authorList>
            <person name="Midha S."/>
            <person name="Bansal K."/>
            <person name="Sharma S."/>
            <person name="Kumar N."/>
            <person name="Patil P.P."/>
            <person name="Chaudhry V."/>
            <person name="Patil P.B."/>
        </authorList>
    </citation>
    <scope>NUCLEOTIDE SEQUENCE [LARGE SCALE GENOMIC DNA]</scope>
    <source>
        <strain evidence="2 3">NS220</strain>
    </source>
</reference>
<dbReference type="NCBIfam" id="TIGR00778">
    <property type="entry name" value="ahpD_dom"/>
    <property type="match status" value="1"/>
</dbReference>
<dbReference type="EMBL" id="LDRT01000006">
    <property type="protein sequence ID" value="KTR96637.1"/>
    <property type="molecule type" value="Genomic_DNA"/>
</dbReference>
<dbReference type="Pfam" id="PF02627">
    <property type="entry name" value="CMD"/>
    <property type="match status" value="1"/>
</dbReference>
<dbReference type="InterPro" id="IPR003779">
    <property type="entry name" value="CMD-like"/>
</dbReference>
<accession>A0A147F1Z6</accession>
<dbReference type="SUPFAM" id="SSF69118">
    <property type="entry name" value="AhpD-like"/>
    <property type="match status" value="2"/>
</dbReference>
<evidence type="ECO:0000259" key="1">
    <source>
        <dbReference type="Pfam" id="PF02627"/>
    </source>
</evidence>
<sequence>MTDVIDLLAGLSSEGPLDAVRHRRSQARENAQRSFVALLEPADDRGFSLAERYAVATFVAAMHDDDAAVQFYGDLLADEDHALQAAVLTAAAAGRSSGPVGEYREPCLAAESIPAEAYGVPDAVAPALGDRLVAALEHTHLLVFRPRESSADALRRLVAAGWDADQIVSLSQLVSFLAFQLRAVAGLRVVSGRRTTAWVAPAPVAAGRPHSTPAETELVTEHDGIRRPEAFTQDGLGWVPWLAPVERDELTPEQLEALIEPARAAMPYFRLLARDPAALEARTLTDLDIFTNTDGGLPRAARELSAATASRLNGCVFCASVHAAFATRESGRRDDVQRLLDEGVAADLGDEQWNAVAAASAALAATPPALSEVHVARLRDAGLDDAAIVDAVNGAAFFSWANRLMLSLGEPEVPARR</sequence>
<dbReference type="PATRIC" id="fig|2033.6.peg.3072"/>
<feature type="domain" description="Carboxymuconolactone decarboxylase-like" evidence="1">
    <location>
        <begin position="276"/>
        <end position="360"/>
    </location>
</feature>
<dbReference type="NCBIfam" id="TIGR04029">
    <property type="entry name" value="CMD_Avi_7170"/>
    <property type="match status" value="1"/>
</dbReference>
<dbReference type="InterPro" id="IPR023982">
    <property type="entry name" value="CHP04029_CMD-like"/>
</dbReference>
<dbReference type="NCBIfam" id="TIGR01926">
    <property type="entry name" value="peroxid_rel"/>
    <property type="match status" value="1"/>
</dbReference>
<proteinExistence type="predicted"/>
<dbReference type="InterPro" id="IPR010195">
    <property type="entry name" value="Uncharacterised_peroxidase-rel"/>
</dbReference>
<dbReference type="NCBIfam" id="TIGR04030">
    <property type="entry name" value="perox_Avi_7169"/>
    <property type="match status" value="1"/>
</dbReference>
<dbReference type="Gene3D" id="1.20.1290.10">
    <property type="entry name" value="AhpD-like"/>
    <property type="match status" value="2"/>
</dbReference>
<dbReference type="Proteomes" id="UP000075025">
    <property type="component" value="Unassembled WGS sequence"/>
</dbReference>
<evidence type="ECO:0000313" key="3">
    <source>
        <dbReference type="Proteomes" id="UP000075025"/>
    </source>
</evidence>